<keyword evidence="4" id="KW-0812">Transmembrane</keyword>
<dbReference type="AlphaFoldDB" id="A0A811UKJ7"/>
<dbReference type="EMBL" id="CAJHJT010000012">
    <property type="protein sequence ID" value="CAD6999324.1"/>
    <property type="molecule type" value="Genomic_DNA"/>
</dbReference>
<evidence type="ECO:0000256" key="1">
    <source>
        <dbReference type="ARBA" id="ARBA00004141"/>
    </source>
</evidence>
<organism evidence="6 7">
    <name type="scientific">Ceratitis capitata</name>
    <name type="common">Mediterranean fruit fly</name>
    <name type="synonym">Tephritis capitata</name>
    <dbReference type="NCBI Taxonomy" id="7213"/>
    <lineage>
        <taxon>Eukaryota</taxon>
        <taxon>Metazoa</taxon>
        <taxon>Ecdysozoa</taxon>
        <taxon>Arthropoda</taxon>
        <taxon>Hexapoda</taxon>
        <taxon>Insecta</taxon>
        <taxon>Pterygota</taxon>
        <taxon>Neoptera</taxon>
        <taxon>Endopterygota</taxon>
        <taxon>Diptera</taxon>
        <taxon>Brachycera</taxon>
        <taxon>Muscomorpha</taxon>
        <taxon>Tephritoidea</taxon>
        <taxon>Tephritidae</taxon>
        <taxon>Ceratitis</taxon>
        <taxon>Ceratitis</taxon>
    </lineage>
</organism>
<dbReference type="OrthoDB" id="377733at2759"/>
<feature type="domain" description="P-type ATPase C-terminal" evidence="5">
    <location>
        <begin position="8"/>
        <end position="114"/>
    </location>
</feature>
<keyword evidence="7" id="KW-1185">Reference proteome</keyword>
<comment type="subcellular location">
    <subcellularLocation>
        <location evidence="1">Membrane</location>
        <topology evidence="1">Multi-pass membrane protein</topology>
    </subcellularLocation>
</comment>
<keyword evidence="2" id="KW-0479">Metal-binding</keyword>
<evidence type="ECO:0000256" key="3">
    <source>
        <dbReference type="ARBA" id="ARBA00022842"/>
    </source>
</evidence>
<evidence type="ECO:0000256" key="2">
    <source>
        <dbReference type="ARBA" id="ARBA00022723"/>
    </source>
</evidence>
<dbReference type="GO" id="GO:0046872">
    <property type="term" value="F:metal ion binding"/>
    <property type="evidence" value="ECO:0007669"/>
    <property type="project" value="UniProtKB-KW"/>
</dbReference>
<reference evidence="6" key="1">
    <citation type="submission" date="2020-11" db="EMBL/GenBank/DDBJ databases">
        <authorList>
            <person name="Whitehead M."/>
        </authorList>
    </citation>
    <scope>NUCLEOTIDE SEQUENCE</scope>
    <source>
        <strain evidence="6">EGII</strain>
    </source>
</reference>
<sequence length="164" mass="18195">MALCAYAESDIGIWEFGATITACCLYTNLVHGALEIRSWTILHVLSIVLSLGSFYAFSIIYNSTCVNCFGLPSTYWVIFRCLGSLVHWLVILISTVVAILPRLLFLTVKNSLFPDDSAKVLMQTKINRSRGEDLLIAWSRSASASSIYRIADYGSKNQIITTIS</sequence>
<evidence type="ECO:0000259" key="5">
    <source>
        <dbReference type="Pfam" id="PF16212"/>
    </source>
</evidence>
<evidence type="ECO:0000256" key="4">
    <source>
        <dbReference type="SAM" id="Phobius"/>
    </source>
</evidence>
<feature type="transmembrane region" description="Helical" evidence="4">
    <location>
        <begin position="73"/>
        <end position="100"/>
    </location>
</feature>
<keyword evidence="4" id="KW-0472">Membrane</keyword>
<keyword evidence="4" id="KW-1133">Transmembrane helix</keyword>
<dbReference type="InterPro" id="IPR032630">
    <property type="entry name" value="P_typ_ATPase_c"/>
</dbReference>
<feature type="transmembrane region" description="Helical" evidence="4">
    <location>
        <begin position="41"/>
        <end position="61"/>
    </location>
</feature>
<name>A0A811UKJ7_CERCA</name>
<dbReference type="GO" id="GO:0045332">
    <property type="term" value="P:phospholipid translocation"/>
    <property type="evidence" value="ECO:0007669"/>
    <property type="project" value="TreeGrafter"/>
</dbReference>
<evidence type="ECO:0000313" key="6">
    <source>
        <dbReference type="EMBL" id="CAD6999324.1"/>
    </source>
</evidence>
<feature type="transmembrane region" description="Helical" evidence="4">
    <location>
        <begin position="12"/>
        <end position="29"/>
    </location>
</feature>
<dbReference type="PANTHER" id="PTHR24092:SF218">
    <property type="entry name" value="PHOSPHOLIPID-TRANSPORTING ATPASE"/>
    <property type="match status" value="1"/>
</dbReference>
<proteinExistence type="predicted"/>
<keyword evidence="3" id="KW-0460">Magnesium</keyword>
<gene>
    <name evidence="6" type="ORF">CCAP1982_LOCUS7851</name>
</gene>
<accession>A0A811UKJ7</accession>
<dbReference type="Pfam" id="PF16212">
    <property type="entry name" value="PhoLip_ATPase_C"/>
    <property type="match status" value="1"/>
</dbReference>
<evidence type="ECO:0000313" key="7">
    <source>
        <dbReference type="Proteomes" id="UP000606786"/>
    </source>
</evidence>
<dbReference type="Proteomes" id="UP000606786">
    <property type="component" value="Unassembled WGS sequence"/>
</dbReference>
<dbReference type="GO" id="GO:0140326">
    <property type="term" value="F:ATPase-coupled intramembrane lipid transporter activity"/>
    <property type="evidence" value="ECO:0007669"/>
    <property type="project" value="TreeGrafter"/>
</dbReference>
<protein>
    <submittedName>
        <fullName evidence="6">(Mediterranean fruit fly) hypothetical protein</fullName>
    </submittedName>
</protein>
<dbReference type="PANTHER" id="PTHR24092">
    <property type="entry name" value="PROBABLE PHOSPHOLIPID-TRANSPORTING ATPASE"/>
    <property type="match status" value="1"/>
</dbReference>
<comment type="caution">
    <text evidence="6">The sequence shown here is derived from an EMBL/GenBank/DDBJ whole genome shotgun (WGS) entry which is preliminary data.</text>
</comment>
<dbReference type="GO" id="GO:0005886">
    <property type="term" value="C:plasma membrane"/>
    <property type="evidence" value="ECO:0007669"/>
    <property type="project" value="TreeGrafter"/>
</dbReference>